<organism evidence="2 3">
    <name type="scientific">Sabulicella glaciei</name>
    <dbReference type="NCBI Taxonomy" id="2984948"/>
    <lineage>
        <taxon>Bacteria</taxon>
        <taxon>Pseudomonadati</taxon>
        <taxon>Pseudomonadota</taxon>
        <taxon>Alphaproteobacteria</taxon>
        <taxon>Acetobacterales</taxon>
        <taxon>Acetobacteraceae</taxon>
        <taxon>Sabulicella</taxon>
    </lineage>
</organism>
<evidence type="ECO:0000313" key="3">
    <source>
        <dbReference type="Proteomes" id="UP001526430"/>
    </source>
</evidence>
<proteinExistence type="predicted"/>
<evidence type="ECO:0000259" key="1">
    <source>
        <dbReference type="PROSITE" id="PS50885"/>
    </source>
</evidence>
<dbReference type="InterPro" id="IPR000014">
    <property type="entry name" value="PAS"/>
</dbReference>
<dbReference type="EMBL" id="JAPFQI010000001">
    <property type="protein sequence ID" value="MCW8084743.1"/>
    <property type="molecule type" value="Genomic_DNA"/>
</dbReference>
<reference evidence="2 3" key="1">
    <citation type="submission" date="2022-10" db="EMBL/GenBank/DDBJ databases">
        <title>Roseococcus glaciei nov., sp. nov., isolated from glacier.</title>
        <authorList>
            <person name="Liu Q."/>
            <person name="Xin Y.-H."/>
        </authorList>
    </citation>
    <scope>NUCLEOTIDE SEQUENCE [LARGE SCALE GENOMIC DNA]</scope>
    <source>
        <strain evidence="2 3">MDT2-1-1</strain>
    </source>
</reference>
<dbReference type="RefSeq" id="WP_301588443.1">
    <property type="nucleotide sequence ID" value="NZ_JAPFQI010000001.1"/>
</dbReference>
<sequence length="153" mass="16865">MRSIAAGEASKPVGDRDRTDEIGRIAQALEELRATVNRAFAQSQMLEQMSVGVMMAEPSGELRIQYVNPQARASLEKAAEGFPALTGEPVGKSLDCFHEKPEHIRTVFADPDKPPHRSRIHVGREVMDIQVSAIRDGQGHYVGPMMLWTEVTA</sequence>
<dbReference type="Proteomes" id="UP001526430">
    <property type="component" value="Unassembled WGS sequence"/>
</dbReference>
<comment type="caution">
    <text evidence="2">The sequence shown here is derived from an EMBL/GenBank/DDBJ whole genome shotgun (WGS) entry which is preliminary data.</text>
</comment>
<dbReference type="InterPro" id="IPR003660">
    <property type="entry name" value="HAMP_dom"/>
</dbReference>
<name>A0ABT3NSA5_9PROT</name>
<dbReference type="PROSITE" id="PS50885">
    <property type="entry name" value="HAMP"/>
    <property type="match status" value="1"/>
</dbReference>
<keyword evidence="3" id="KW-1185">Reference proteome</keyword>
<dbReference type="Pfam" id="PF13188">
    <property type="entry name" value="PAS_8"/>
    <property type="match status" value="1"/>
</dbReference>
<dbReference type="Gene3D" id="3.30.450.20">
    <property type="entry name" value="PAS domain"/>
    <property type="match status" value="1"/>
</dbReference>
<protein>
    <submittedName>
        <fullName evidence="2">PAS domain-containing protein</fullName>
    </submittedName>
</protein>
<accession>A0ABT3NSA5</accession>
<gene>
    <name evidence="2" type="ORF">OF850_03815</name>
</gene>
<feature type="domain" description="HAMP" evidence="1">
    <location>
        <begin position="1"/>
        <end position="41"/>
    </location>
</feature>
<dbReference type="Gene3D" id="1.10.8.500">
    <property type="entry name" value="HAMP domain in histidine kinase"/>
    <property type="match status" value="1"/>
</dbReference>
<evidence type="ECO:0000313" key="2">
    <source>
        <dbReference type="EMBL" id="MCW8084743.1"/>
    </source>
</evidence>